<dbReference type="Gene3D" id="1.10.510.10">
    <property type="entry name" value="Transferase(Phosphotransferase) domain 1"/>
    <property type="match status" value="1"/>
</dbReference>
<dbReference type="PANTHER" id="PTHR48016">
    <property type="entry name" value="MAP KINASE KINASE KINASE SSK2-RELATED-RELATED"/>
    <property type="match status" value="1"/>
</dbReference>
<keyword evidence="2" id="KW-0808">Transferase</keyword>
<feature type="binding site" evidence="6">
    <location>
        <position position="871"/>
    </location>
    <ligand>
        <name>ATP</name>
        <dbReference type="ChEBI" id="CHEBI:30616"/>
    </ligand>
</feature>
<dbReference type="PROSITE" id="PS00108">
    <property type="entry name" value="PROTEIN_KINASE_ST"/>
    <property type="match status" value="1"/>
</dbReference>
<dbReference type="InterPro" id="IPR050538">
    <property type="entry name" value="MAP_kinase_kinase_kinase"/>
</dbReference>
<dbReference type="Proteomes" id="UP000515908">
    <property type="component" value="Chromosome 01"/>
</dbReference>
<name>A0A7G2C1Y9_9TRYP</name>
<comment type="subcellular location">
    <subcellularLocation>
        <location evidence="1">Membrane</location>
        <topology evidence="1">Single-pass membrane protein</topology>
    </subcellularLocation>
</comment>
<evidence type="ECO:0000256" key="8">
    <source>
        <dbReference type="SAM" id="Phobius"/>
    </source>
</evidence>
<protein>
    <submittedName>
        <fullName evidence="10">Protein tyrosine kinase/Protein kinase domain containing protein, putative</fullName>
    </submittedName>
</protein>
<proteinExistence type="predicted"/>
<feature type="compositionally biased region" description="Basic and acidic residues" evidence="7">
    <location>
        <begin position="422"/>
        <end position="433"/>
    </location>
</feature>
<feature type="region of interest" description="Disordered" evidence="7">
    <location>
        <begin position="804"/>
        <end position="837"/>
    </location>
</feature>
<dbReference type="PANTHER" id="PTHR48016:SF56">
    <property type="entry name" value="MAPKK KINASE"/>
    <property type="match status" value="1"/>
</dbReference>
<dbReference type="GO" id="GO:0016020">
    <property type="term" value="C:membrane"/>
    <property type="evidence" value="ECO:0007669"/>
    <property type="project" value="UniProtKB-SubCell"/>
</dbReference>
<keyword evidence="5 6" id="KW-0067">ATP-binding</keyword>
<dbReference type="GO" id="GO:0005524">
    <property type="term" value="F:ATP binding"/>
    <property type="evidence" value="ECO:0007669"/>
    <property type="project" value="UniProtKB-UniRule"/>
</dbReference>
<evidence type="ECO:0000256" key="4">
    <source>
        <dbReference type="ARBA" id="ARBA00022777"/>
    </source>
</evidence>
<feature type="compositionally biased region" description="Polar residues" evidence="7">
    <location>
        <begin position="450"/>
        <end position="463"/>
    </location>
</feature>
<evidence type="ECO:0000259" key="9">
    <source>
        <dbReference type="PROSITE" id="PS50011"/>
    </source>
</evidence>
<dbReference type="EMBL" id="LR877145">
    <property type="protein sequence ID" value="CAD2212743.1"/>
    <property type="molecule type" value="Genomic_DNA"/>
</dbReference>
<evidence type="ECO:0000256" key="1">
    <source>
        <dbReference type="ARBA" id="ARBA00004167"/>
    </source>
</evidence>
<evidence type="ECO:0000256" key="7">
    <source>
        <dbReference type="SAM" id="MobiDB-lite"/>
    </source>
</evidence>
<feature type="compositionally biased region" description="Gly residues" evidence="7">
    <location>
        <begin position="373"/>
        <end position="388"/>
    </location>
</feature>
<dbReference type="GO" id="GO:0004672">
    <property type="term" value="F:protein kinase activity"/>
    <property type="evidence" value="ECO:0007669"/>
    <property type="project" value="InterPro"/>
</dbReference>
<organism evidence="10 11">
    <name type="scientific">Angomonas deanei</name>
    <dbReference type="NCBI Taxonomy" id="59799"/>
    <lineage>
        <taxon>Eukaryota</taxon>
        <taxon>Discoba</taxon>
        <taxon>Euglenozoa</taxon>
        <taxon>Kinetoplastea</taxon>
        <taxon>Metakinetoplastina</taxon>
        <taxon>Trypanosomatida</taxon>
        <taxon>Trypanosomatidae</taxon>
        <taxon>Strigomonadinae</taxon>
        <taxon>Angomonas</taxon>
    </lineage>
</organism>
<dbReference type="PROSITE" id="PS00107">
    <property type="entry name" value="PROTEIN_KINASE_ATP"/>
    <property type="match status" value="1"/>
</dbReference>
<keyword evidence="8" id="KW-1133">Transmembrane helix</keyword>
<gene>
    <name evidence="10" type="ORF">ADEAN_000015500</name>
</gene>
<dbReference type="SUPFAM" id="SSF56112">
    <property type="entry name" value="Protein kinase-like (PK-like)"/>
    <property type="match status" value="1"/>
</dbReference>
<feature type="region of interest" description="Disordered" evidence="7">
    <location>
        <begin position="412"/>
        <end position="463"/>
    </location>
</feature>
<dbReference type="VEuPathDB" id="TriTrypDB:ADEAN_000015500"/>
<dbReference type="SUPFAM" id="SSF55073">
    <property type="entry name" value="Nucleotide cyclase"/>
    <property type="match status" value="1"/>
</dbReference>
<dbReference type="InterPro" id="IPR000719">
    <property type="entry name" value="Prot_kinase_dom"/>
</dbReference>
<dbReference type="InterPro" id="IPR008271">
    <property type="entry name" value="Ser/Thr_kinase_AS"/>
</dbReference>
<dbReference type="Gene3D" id="3.30.200.20">
    <property type="entry name" value="Phosphorylase Kinase, domain 1"/>
    <property type="match status" value="1"/>
</dbReference>
<dbReference type="InterPro" id="IPR029787">
    <property type="entry name" value="Nucleotide_cyclase"/>
</dbReference>
<keyword evidence="3 6" id="KW-0547">Nucleotide-binding</keyword>
<reference evidence="10 11" key="1">
    <citation type="submission" date="2020-08" db="EMBL/GenBank/DDBJ databases">
        <authorList>
            <person name="Newling K."/>
            <person name="Davey J."/>
            <person name="Forrester S."/>
        </authorList>
    </citation>
    <scope>NUCLEOTIDE SEQUENCE [LARGE SCALE GENOMIC DNA]</scope>
    <source>
        <strain evidence="11">Crithidia deanei Carvalho (ATCC PRA-265)</strain>
    </source>
</reference>
<evidence type="ECO:0000313" key="11">
    <source>
        <dbReference type="Proteomes" id="UP000515908"/>
    </source>
</evidence>
<keyword evidence="8" id="KW-0472">Membrane</keyword>
<feature type="transmembrane region" description="Helical" evidence="8">
    <location>
        <begin position="190"/>
        <end position="213"/>
    </location>
</feature>
<feature type="region of interest" description="Disordered" evidence="7">
    <location>
        <begin position="357"/>
        <end position="394"/>
    </location>
</feature>
<dbReference type="PROSITE" id="PS50011">
    <property type="entry name" value="PROTEIN_KINASE_DOM"/>
    <property type="match status" value="1"/>
</dbReference>
<keyword evidence="11" id="KW-1185">Reference proteome</keyword>
<dbReference type="AlphaFoldDB" id="A0A7G2C1Y9"/>
<dbReference type="InterPro" id="IPR011009">
    <property type="entry name" value="Kinase-like_dom_sf"/>
</dbReference>
<evidence type="ECO:0000313" key="10">
    <source>
        <dbReference type="EMBL" id="CAD2212743.1"/>
    </source>
</evidence>
<keyword evidence="4 10" id="KW-0418">Kinase</keyword>
<dbReference type="Gene3D" id="3.30.70.1230">
    <property type="entry name" value="Nucleotide cyclase"/>
    <property type="match status" value="1"/>
</dbReference>
<sequence length="1130" mass="125026">MYIDHTDYPTKNEVGADYCNGVPVVKSFTYYFCADTMDLIQVIVNSGTLDDRDIPTTNTSSYICRHIIGLTTAAQYFGQSNSMKLTPESEAYILALHIVDNAEKACEPPPIIMDAYIKYVEHCNVVNYDMYYYRINESLAINQCAKEFSIDGKNILTTQGFGTDTHMQVVTIDRTPRSVFLGSIERTKTVSVVLSVVILFLTLLISVMMWYFIVFPIRWISQGMKKAAVLSGDTEEMRRKKSYTIISEVNQLYDSYVELRKALRELKAYVPQGLFITPHVPSAQKSSVLAALLGINVTGTDADEEEDEEEIELPRKMRVKPDLSDKAVLLSPLVSQQGRAVMEEEEEMKAFSASVSDNNNFKKYNPSMMSPLGRGGTSREGAGSGSGTKKGMKGVEFSLPQEDDCVVHVVAVPNLESPTSKRQPEGREERSSSDRSTSPSSAAGRRKAGSTFNHTTSTSDNNDSLYLNLKPQLNVNKFRNVTCSFLFFSFTFRYIDVESLELEVSSLMGIVVKAVLQWGGVLEVFRPDIVAITFGAHSSMAQHVQVGTACALTILRKLPKYQRAYTRAVMDSGSFFVGNCGAHSRISRIVFGDHFDFLMDLSKHDLALGRLLVTDRVAPLLPQELAVPVDFVIPQRDMGYGVQLFQVIDPLWQRNPRFVDGVQQFRELYNLAMQGHYKDVLAKLETGNFYDTDLAAQFHSAVLHLMQANPPRPRYCRFQLPAFEPLGSSTRLQSTKYQYDKLSAAEFAQASGAANQSALSISFGFGFEEESSNDDNGVSKAAAFYSHTGGISLAGSNGVSPLSAKDAGSLRQDSIKEPRSNARRLSTEGIPSSITDHTGETWRRMPLPIGAGSFAEVYVVINTTGVMCAMKCMVLNSNHINLDNVVQEVNIACKLFQDSIVNYTGWVHQAPYLFLFMEYMPGGTISNTLRAFPTGMPLSIAKRYARDMLRGLAYLHKNNVIHADFKPQNVLLTVDGCCRISDFGSSVTRASSVSVASDVFSLRGTPLYMAPEVACGETPTVASDMWSFGITLFEMLTGKLPWVMKLEANEPAGEGSKGEVPEEPTWGPVEGLSDVRFLQLYAQKNIKVMLNPSDLPSTESFSLLSLCLIEEPTERATALDLLNHAFLISL</sequence>
<evidence type="ECO:0000256" key="2">
    <source>
        <dbReference type="ARBA" id="ARBA00022679"/>
    </source>
</evidence>
<evidence type="ECO:0000256" key="3">
    <source>
        <dbReference type="ARBA" id="ARBA00022741"/>
    </source>
</evidence>
<evidence type="ECO:0000256" key="6">
    <source>
        <dbReference type="PROSITE-ProRule" id="PRU10141"/>
    </source>
</evidence>
<keyword evidence="8" id="KW-0812">Transmembrane</keyword>
<evidence type="ECO:0000256" key="5">
    <source>
        <dbReference type="ARBA" id="ARBA00022840"/>
    </source>
</evidence>
<accession>A0A7G2C1Y9</accession>
<feature type="domain" description="Protein kinase" evidence="9">
    <location>
        <begin position="843"/>
        <end position="1127"/>
    </location>
</feature>
<dbReference type="Pfam" id="PF00069">
    <property type="entry name" value="Pkinase"/>
    <property type="match status" value="1"/>
</dbReference>
<dbReference type="InterPro" id="IPR017441">
    <property type="entry name" value="Protein_kinase_ATP_BS"/>
</dbReference>